<keyword evidence="1" id="KW-0418">Kinase</keyword>
<sequence length="214" mass="24825">MTKYIIISGIDGSGKTTVINTLKEKLESEGKSVDYIWMRYNHYLVKGMNALARLLGLSVKVNNEMGEVWEHRLHKSPLFCKLYVCCSYIDNLLARKKVMALNADYVICDRWVNDILVDLGAECRFDNLLESQWYNRFHKILPKGSFQFVVKRNLEDVLGCRVENHTNPDFKYRFELYKKLMIKSDVSVVDNTGTIEESVAQIIRVLTKGETEKE</sequence>
<comment type="caution">
    <text evidence="1">The sequence shown here is derived from an EMBL/GenBank/DDBJ whole genome shotgun (WGS) entry which is preliminary data.</text>
</comment>
<keyword evidence="2" id="KW-1185">Reference proteome</keyword>
<evidence type="ECO:0000313" key="2">
    <source>
        <dbReference type="Proteomes" id="UP000286598"/>
    </source>
</evidence>
<dbReference type="OrthoDB" id="9774907at2"/>
<dbReference type="SUPFAM" id="SSF52540">
    <property type="entry name" value="P-loop containing nucleoside triphosphate hydrolases"/>
    <property type="match status" value="1"/>
</dbReference>
<dbReference type="Gene3D" id="3.40.50.300">
    <property type="entry name" value="P-loop containing nucleotide triphosphate hydrolases"/>
    <property type="match status" value="1"/>
</dbReference>
<accession>A0A415GJL5</accession>
<protein>
    <submittedName>
        <fullName evidence="1">Thymidylate kinase</fullName>
    </submittedName>
</protein>
<evidence type="ECO:0000313" key="1">
    <source>
        <dbReference type="EMBL" id="RHK49452.1"/>
    </source>
</evidence>
<proteinExistence type="predicted"/>
<organism evidence="1 2">
    <name type="scientific">Leyella stercorea</name>
    <dbReference type="NCBI Taxonomy" id="363265"/>
    <lineage>
        <taxon>Bacteria</taxon>
        <taxon>Pseudomonadati</taxon>
        <taxon>Bacteroidota</taxon>
        <taxon>Bacteroidia</taxon>
        <taxon>Bacteroidales</taxon>
        <taxon>Prevotellaceae</taxon>
        <taxon>Leyella</taxon>
    </lineage>
</organism>
<keyword evidence="1" id="KW-0808">Transferase</keyword>
<dbReference type="InterPro" id="IPR027417">
    <property type="entry name" value="P-loop_NTPase"/>
</dbReference>
<name>A0A415GJL5_9BACT</name>
<dbReference type="Proteomes" id="UP000286598">
    <property type="component" value="Unassembled WGS sequence"/>
</dbReference>
<dbReference type="GO" id="GO:0016301">
    <property type="term" value="F:kinase activity"/>
    <property type="evidence" value="ECO:0007669"/>
    <property type="project" value="UniProtKB-KW"/>
</dbReference>
<dbReference type="RefSeq" id="WP_022430391.1">
    <property type="nucleotide sequence ID" value="NZ_JAIHXR010000005.1"/>
</dbReference>
<gene>
    <name evidence="1" type="ORF">DW060_08930</name>
</gene>
<dbReference type="EMBL" id="QRNO01000043">
    <property type="protein sequence ID" value="RHK49452.1"/>
    <property type="molecule type" value="Genomic_DNA"/>
</dbReference>
<dbReference type="AlphaFoldDB" id="A0A415GJL5"/>
<reference evidence="1 2" key="1">
    <citation type="submission" date="2018-08" db="EMBL/GenBank/DDBJ databases">
        <title>A genome reference for cultivated species of the human gut microbiota.</title>
        <authorList>
            <person name="Zou Y."/>
            <person name="Xue W."/>
            <person name="Luo G."/>
        </authorList>
    </citation>
    <scope>NUCLEOTIDE SEQUENCE [LARGE SCALE GENOMIC DNA]</scope>
    <source>
        <strain evidence="1 2">AF42-9</strain>
    </source>
</reference>